<name>A0ABY7B8J4_9PSEU</name>
<feature type="domain" description="Roadblock/LAMTOR2" evidence="1">
    <location>
        <begin position="6"/>
        <end position="95"/>
    </location>
</feature>
<accession>A0ABY7B8J4</accession>
<dbReference type="RefSeq" id="WP_268758363.1">
    <property type="nucleotide sequence ID" value="NZ_CP113836.1"/>
</dbReference>
<evidence type="ECO:0000313" key="2">
    <source>
        <dbReference type="EMBL" id="WAL68270.1"/>
    </source>
</evidence>
<gene>
    <name evidence="2" type="ORF">ORV05_11045</name>
</gene>
<dbReference type="SUPFAM" id="SSF103196">
    <property type="entry name" value="Roadblock/LC7 domain"/>
    <property type="match status" value="1"/>
</dbReference>
<reference evidence="2" key="1">
    <citation type="submission" date="2022-11" db="EMBL/GenBank/DDBJ databases">
        <authorList>
            <person name="Mo P."/>
        </authorList>
    </citation>
    <scope>NUCLEOTIDE SEQUENCE</scope>
    <source>
        <strain evidence="2">HUAS 11-8</strain>
    </source>
</reference>
<dbReference type="InterPro" id="IPR053141">
    <property type="entry name" value="Mycobact_SerProt_Inhib_Rv3364c"/>
</dbReference>
<dbReference type="InterPro" id="IPR004942">
    <property type="entry name" value="Roadblock/LAMTOR2_dom"/>
</dbReference>
<evidence type="ECO:0000259" key="1">
    <source>
        <dbReference type="SMART" id="SM00960"/>
    </source>
</evidence>
<dbReference type="PANTHER" id="PTHR36222">
    <property type="entry name" value="SERINE PROTEASE INHIBITOR RV3364C"/>
    <property type="match status" value="1"/>
</dbReference>
<protein>
    <submittedName>
        <fullName evidence="2">Roadblock/LC7 domain-containing protein</fullName>
    </submittedName>
</protein>
<dbReference type="PANTHER" id="PTHR36222:SF1">
    <property type="entry name" value="SERINE PROTEASE INHIBITOR RV3364C"/>
    <property type="match status" value="1"/>
</dbReference>
<proteinExistence type="predicted"/>
<dbReference type="Proteomes" id="UP001163203">
    <property type="component" value="Chromosome"/>
</dbReference>
<dbReference type="Pfam" id="PF03259">
    <property type="entry name" value="Robl_LC7"/>
    <property type="match status" value="1"/>
</dbReference>
<dbReference type="SMART" id="SM00960">
    <property type="entry name" value="Robl_LC7"/>
    <property type="match status" value="1"/>
</dbReference>
<evidence type="ECO:0000313" key="3">
    <source>
        <dbReference type="Proteomes" id="UP001163203"/>
    </source>
</evidence>
<keyword evidence="3" id="KW-1185">Reference proteome</keyword>
<dbReference type="EMBL" id="CP113836">
    <property type="protein sequence ID" value="WAL68270.1"/>
    <property type="molecule type" value="Genomic_DNA"/>
</dbReference>
<sequence>MIHHALTELRALRERVPGVTNSLLAAVDGLLVVADAEETVDTESLSALAAAGLGLARRTSAALGQGVFRQNVVYSSAGYLALYAVGDGALMAVLGDEGLQIGRLHQEAQPTIERIAAIFSAPEAAAS</sequence>
<dbReference type="Gene3D" id="3.30.450.30">
    <property type="entry name" value="Dynein light chain 2a, cytoplasmic"/>
    <property type="match status" value="1"/>
</dbReference>
<organism evidence="2 3">
    <name type="scientific">Amycolatopsis cynarae</name>
    <dbReference type="NCBI Taxonomy" id="2995223"/>
    <lineage>
        <taxon>Bacteria</taxon>
        <taxon>Bacillati</taxon>
        <taxon>Actinomycetota</taxon>
        <taxon>Actinomycetes</taxon>
        <taxon>Pseudonocardiales</taxon>
        <taxon>Pseudonocardiaceae</taxon>
        <taxon>Amycolatopsis</taxon>
    </lineage>
</organism>